<feature type="region of interest" description="Disordered" evidence="1">
    <location>
        <begin position="1"/>
        <end position="136"/>
    </location>
</feature>
<dbReference type="PANTHER" id="PTHR13464">
    <property type="entry name" value="TRANSCRIPTIONAL REGULATOR PROTEIN HCNGP"/>
    <property type="match status" value="1"/>
</dbReference>
<sequence length="326" mass="35136">MPGLVNYAASPTPSPPPSTKRGEQVSQPVSLPPLSQVKPPRRTPSGIRKLPKPSGSPAVVHPAPSPTIPTGTSAKRRRTSESLDKSEAPAPSLDLPQNLTHTAQSSLPASVLASDPVTTAEEAGEEDGWPGYPGWSDEEVFRRVSRPDEIPGLENWGIPAEVDPEECDDALKAKVSNFLKLKYEKGEHINTRLLSSAAFANPYIYSKLVDFVQISEHGTQFPSAGWLTRRNLESEIPLYGPAATAAQQKAKQDAAKRAQEVGKRKEIAFKPGRAADEGEDRRAGSGGWDSGRGDRGRGNEGRERQGGQGGKRGRESMGNEVGRRKR</sequence>
<dbReference type="EMBL" id="JAKWFO010000005">
    <property type="protein sequence ID" value="KAI9636614.1"/>
    <property type="molecule type" value="Genomic_DNA"/>
</dbReference>
<evidence type="ECO:0000313" key="3">
    <source>
        <dbReference type="Proteomes" id="UP001164286"/>
    </source>
</evidence>
<feature type="region of interest" description="Disordered" evidence="1">
    <location>
        <begin position="254"/>
        <end position="326"/>
    </location>
</feature>
<dbReference type="AlphaFoldDB" id="A0AA38LWG3"/>
<dbReference type="InterPro" id="IPR012479">
    <property type="entry name" value="SAP30BP"/>
</dbReference>
<accession>A0AA38LWG3</accession>
<comment type="caution">
    <text evidence="2">The sequence shown here is derived from an EMBL/GenBank/DDBJ whole genome shotgun (WGS) entry which is preliminary data.</text>
</comment>
<dbReference type="GO" id="GO:0005634">
    <property type="term" value="C:nucleus"/>
    <property type="evidence" value="ECO:0007669"/>
    <property type="project" value="TreeGrafter"/>
</dbReference>
<feature type="compositionally biased region" description="Basic and acidic residues" evidence="1">
    <location>
        <begin position="254"/>
        <end position="283"/>
    </location>
</feature>
<evidence type="ECO:0000313" key="2">
    <source>
        <dbReference type="EMBL" id="KAI9636614.1"/>
    </source>
</evidence>
<proteinExistence type="predicted"/>
<feature type="compositionally biased region" description="Basic and acidic residues" evidence="1">
    <location>
        <begin position="291"/>
        <end position="305"/>
    </location>
</feature>
<dbReference type="PANTHER" id="PTHR13464:SF0">
    <property type="entry name" value="SAP30-BINDING PROTEIN"/>
    <property type="match status" value="1"/>
</dbReference>
<gene>
    <name evidence="2" type="ORF">MKK02DRAFT_45319</name>
</gene>
<evidence type="ECO:0000256" key="1">
    <source>
        <dbReference type="SAM" id="MobiDB-lite"/>
    </source>
</evidence>
<feature type="compositionally biased region" description="Polar residues" evidence="1">
    <location>
        <begin position="95"/>
        <end position="108"/>
    </location>
</feature>
<protein>
    <submittedName>
        <fullName evidence="2">HCNGP-like protein-domain-containing protein</fullName>
    </submittedName>
</protein>
<dbReference type="GeneID" id="77732557"/>
<dbReference type="RefSeq" id="XP_052946391.1">
    <property type="nucleotide sequence ID" value="XM_053093352.1"/>
</dbReference>
<dbReference type="Pfam" id="PF07818">
    <property type="entry name" value="HCNGP"/>
    <property type="match status" value="1"/>
</dbReference>
<name>A0AA38LWG3_9TREE</name>
<organism evidence="2 3">
    <name type="scientific">Dioszegia hungarica</name>
    <dbReference type="NCBI Taxonomy" id="4972"/>
    <lineage>
        <taxon>Eukaryota</taxon>
        <taxon>Fungi</taxon>
        <taxon>Dikarya</taxon>
        <taxon>Basidiomycota</taxon>
        <taxon>Agaricomycotina</taxon>
        <taxon>Tremellomycetes</taxon>
        <taxon>Tremellales</taxon>
        <taxon>Bulleribasidiaceae</taxon>
        <taxon>Dioszegia</taxon>
    </lineage>
</organism>
<reference evidence="2" key="1">
    <citation type="journal article" date="2022" name="G3 (Bethesda)">
        <title>High quality genome of the basidiomycete yeast Dioszegia hungarica PDD-24b-2 isolated from cloud water.</title>
        <authorList>
            <person name="Jarrige D."/>
            <person name="Haridas S."/>
            <person name="Bleykasten-Grosshans C."/>
            <person name="Joly M."/>
            <person name="Nadalig T."/>
            <person name="Sancelme M."/>
            <person name="Vuilleumier S."/>
            <person name="Grigoriev I.V."/>
            <person name="Amato P."/>
            <person name="Bringel F."/>
        </authorList>
    </citation>
    <scope>NUCLEOTIDE SEQUENCE</scope>
    <source>
        <strain evidence="2">PDD-24b-2</strain>
    </source>
</reference>
<dbReference type="GO" id="GO:0006355">
    <property type="term" value="P:regulation of DNA-templated transcription"/>
    <property type="evidence" value="ECO:0007669"/>
    <property type="project" value="InterPro"/>
</dbReference>
<dbReference type="Proteomes" id="UP001164286">
    <property type="component" value="Unassembled WGS sequence"/>
</dbReference>
<keyword evidence="3" id="KW-1185">Reference proteome</keyword>